<dbReference type="AlphaFoldDB" id="B4GQP9"/>
<dbReference type="Proteomes" id="UP000008744">
    <property type="component" value="Unassembled WGS sequence"/>
</dbReference>
<dbReference type="HOGENOM" id="CLU_3052556_0_0_1"/>
<keyword evidence="1" id="KW-1133">Transmembrane helix</keyword>
<dbReference type="EMBL" id="CH479187">
    <property type="protein sequence ID" value="EDW39921.1"/>
    <property type="molecule type" value="Genomic_DNA"/>
</dbReference>
<sequence>MSMSVSVSVSESMSGVRGLRGVGVGCLVSGVWRHGLVPLFVLFLVVPKSAVLVQ</sequence>
<evidence type="ECO:0000256" key="1">
    <source>
        <dbReference type="SAM" id="Phobius"/>
    </source>
</evidence>
<name>B4GQP9_DROPE</name>
<proteinExistence type="predicted"/>
<gene>
    <name evidence="2" type="primary">Dper\GL14054</name>
    <name evidence="2" type="ORF">Dper_GL14054</name>
</gene>
<protein>
    <submittedName>
        <fullName evidence="2">GL14054</fullName>
    </submittedName>
</protein>
<feature type="transmembrane region" description="Helical" evidence="1">
    <location>
        <begin position="21"/>
        <end position="46"/>
    </location>
</feature>
<organism evidence="3">
    <name type="scientific">Drosophila persimilis</name>
    <name type="common">Fruit fly</name>
    <dbReference type="NCBI Taxonomy" id="7234"/>
    <lineage>
        <taxon>Eukaryota</taxon>
        <taxon>Metazoa</taxon>
        <taxon>Ecdysozoa</taxon>
        <taxon>Arthropoda</taxon>
        <taxon>Hexapoda</taxon>
        <taxon>Insecta</taxon>
        <taxon>Pterygota</taxon>
        <taxon>Neoptera</taxon>
        <taxon>Endopterygota</taxon>
        <taxon>Diptera</taxon>
        <taxon>Brachycera</taxon>
        <taxon>Muscomorpha</taxon>
        <taxon>Ephydroidea</taxon>
        <taxon>Drosophilidae</taxon>
        <taxon>Drosophila</taxon>
        <taxon>Sophophora</taxon>
    </lineage>
</organism>
<keyword evidence="1" id="KW-0472">Membrane</keyword>
<evidence type="ECO:0000313" key="2">
    <source>
        <dbReference type="EMBL" id="EDW39921.1"/>
    </source>
</evidence>
<keyword evidence="3" id="KW-1185">Reference proteome</keyword>
<keyword evidence="1" id="KW-0812">Transmembrane</keyword>
<evidence type="ECO:0000313" key="3">
    <source>
        <dbReference type="Proteomes" id="UP000008744"/>
    </source>
</evidence>
<reference evidence="2 3" key="1">
    <citation type="journal article" date="2007" name="Nature">
        <title>Evolution of genes and genomes on the Drosophila phylogeny.</title>
        <authorList>
            <consortium name="Drosophila 12 Genomes Consortium"/>
            <person name="Clark A.G."/>
            <person name="Eisen M.B."/>
            <person name="Smith D.R."/>
            <person name="Bergman C.M."/>
            <person name="Oliver B."/>
            <person name="Markow T.A."/>
            <person name="Kaufman T.C."/>
            <person name="Kellis M."/>
            <person name="Gelbart W."/>
            <person name="Iyer V.N."/>
            <person name="Pollard D.A."/>
            <person name="Sackton T.B."/>
            <person name="Larracuente A.M."/>
            <person name="Singh N.D."/>
            <person name="Abad J.P."/>
            <person name="Abt D.N."/>
            <person name="Adryan B."/>
            <person name="Aguade M."/>
            <person name="Akashi H."/>
            <person name="Anderson W.W."/>
            <person name="Aquadro C.F."/>
            <person name="Ardell D.H."/>
            <person name="Arguello R."/>
            <person name="Artieri C.G."/>
            <person name="Barbash D.A."/>
            <person name="Barker D."/>
            <person name="Barsanti P."/>
            <person name="Batterham P."/>
            <person name="Batzoglou S."/>
            <person name="Begun D."/>
            <person name="Bhutkar A."/>
            <person name="Blanco E."/>
            <person name="Bosak S.A."/>
            <person name="Bradley R.K."/>
            <person name="Brand A.D."/>
            <person name="Brent M.R."/>
            <person name="Brooks A.N."/>
            <person name="Brown R.H."/>
            <person name="Butlin R.K."/>
            <person name="Caggese C."/>
            <person name="Calvi B.R."/>
            <person name="Bernardo de Carvalho A."/>
            <person name="Caspi A."/>
            <person name="Castrezana S."/>
            <person name="Celniker S.E."/>
            <person name="Chang J.L."/>
            <person name="Chapple C."/>
            <person name="Chatterji S."/>
            <person name="Chinwalla A."/>
            <person name="Civetta A."/>
            <person name="Clifton S.W."/>
            <person name="Comeron J.M."/>
            <person name="Costello J.C."/>
            <person name="Coyne J.A."/>
            <person name="Daub J."/>
            <person name="David R.G."/>
            <person name="Delcher A.L."/>
            <person name="Delehaunty K."/>
            <person name="Do C.B."/>
            <person name="Ebling H."/>
            <person name="Edwards K."/>
            <person name="Eickbush T."/>
            <person name="Evans J.D."/>
            <person name="Filipski A."/>
            <person name="Findeiss S."/>
            <person name="Freyhult E."/>
            <person name="Fulton L."/>
            <person name="Fulton R."/>
            <person name="Garcia A.C."/>
            <person name="Gardiner A."/>
            <person name="Garfield D.A."/>
            <person name="Garvin B.E."/>
            <person name="Gibson G."/>
            <person name="Gilbert D."/>
            <person name="Gnerre S."/>
            <person name="Godfrey J."/>
            <person name="Good R."/>
            <person name="Gotea V."/>
            <person name="Gravely B."/>
            <person name="Greenberg A.J."/>
            <person name="Griffiths-Jones S."/>
            <person name="Gross S."/>
            <person name="Guigo R."/>
            <person name="Gustafson E.A."/>
            <person name="Haerty W."/>
            <person name="Hahn M.W."/>
            <person name="Halligan D.L."/>
            <person name="Halpern A.L."/>
            <person name="Halter G.M."/>
            <person name="Han M.V."/>
            <person name="Heger A."/>
            <person name="Hillier L."/>
            <person name="Hinrichs A.S."/>
            <person name="Holmes I."/>
            <person name="Hoskins R.A."/>
            <person name="Hubisz M.J."/>
            <person name="Hultmark D."/>
            <person name="Huntley M.A."/>
            <person name="Jaffe D.B."/>
            <person name="Jagadeeshan S."/>
            <person name="Jeck W.R."/>
            <person name="Johnson J."/>
            <person name="Jones C.D."/>
            <person name="Jordan W.C."/>
            <person name="Karpen G.H."/>
            <person name="Kataoka E."/>
            <person name="Keightley P.D."/>
            <person name="Kheradpour P."/>
            <person name="Kirkness E.F."/>
            <person name="Koerich L.B."/>
            <person name="Kristiansen K."/>
            <person name="Kudrna D."/>
            <person name="Kulathinal R.J."/>
            <person name="Kumar S."/>
            <person name="Kwok R."/>
            <person name="Lander E."/>
            <person name="Langley C.H."/>
            <person name="Lapoint R."/>
            <person name="Lazzaro B.P."/>
            <person name="Lee S.J."/>
            <person name="Levesque L."/>
            <person name="Li R."/>
            <person name="Lin C.F."/>
            <person name="Lin M.F."/>
            <person name="Lindblad-Toh K."/>
            <person name="Llopart A."/>
            <person name="Long M."/>
            <person name="Low L."/>
            <person name="Lozovsky E."/>
            <person name="Lu J."/>
            <person name="Luo M."/>
            <person name="Machado C.A."/>
            <person name="Makalowski W."/>
            <person name="Marzo M."/>
            <person name="Matsuda M."/>
            <person name="Matzkin L."/>
            <person name="McAllister B."/>
            <person name="McBride C.S."/>
            <person name="McKernan B."/>
            <person name="McKernan K."/>
            <person name="Mendez-Lago M."/>
            <person name="Minx P."/>
            <person name="Mollenhauer M.U."/>
            <person name="Montooth K."/>
            <person name="Mount S.M."/>
            <person name="Mu X."/>
            <person name="Myers E."/>
            <person name="Negre B."/>
            <person name="Newfeld S."/>
            <person name="Nielsen R."/>
            <person name="Noor M.A."/>
            <person name="O'Grady P."/>
            <person name="Pachter L."/>
            <person name="Papaceit M."/>
            <person name="Parisi M.J."/>
            <person name="Parisi M."/>
            <person name="Parts L."/>
            <person name="Pedersen J.S."/>
            <person name="Pesole G."/>
            <person name="Phillippy A.M."/>
            <person name="Ponting C.P."/>
            <person name="Pop M."/>
            <person name="Porcelli D."/>
            <person name="Powell J.R."/>
            <person name="Prohaska S."/>
            <person name="Pruitt K."/>
            <person name="Puig M."/>
            <person name="Quesneville H."/>
            <person name="Ram K.R."/>
            <person name="Rand D."/>
            <person name="Rasmussen M.D."/>
            <person name="Reed L.K."/>
            <person name="Reenan R."/>
            <person name="Reily A."/>
            <person name="Remington K.A."/>
            <person name="Rieger T.T."/>
            <person name="Ritchie M.G."/>
            <person name="Robin C."/>
            <person name="Rogers Y.H."/>
            <person name="Rohde C."/>
            <person name="Rozas J."/>
            <person name="Rubenfield M.J."/>
            <person name="Ruiz A."/>
            <person name="Russo S."/>
            <person name="Salzberg S.L."/>
            <person name="Sanchez-Gracia A."/>
            <person name="Saranga D.J."/>
            <person name="Sato H."/>
            <person name="Schaeffer S.W."/>
            <person name="Schatz M.C."/>
            <person name="Schlenke T."/>
            <person name="Schwartz R."/>
            <person name="Segarra C."/>
            <person name="Singh R.S."/>
            <person name="Sirot L."/>
            <person name="Sirota M."/>
            <person name="Sisneros N.B."/>
            <person name="Smith C.D."/>
            <person name="Smith T.F."/>
            <person name="Spieth J."/>
            <person name="Stage D.E."/>
            <person name="Stark A."/>
            <person name="Stephan W."/>
            <person name="Strausberg R.L."/>
            <person name="Strempel S."/>
            <person name="Sturgill D."/>
            <person name="Sutton G."/>
            <person name="Sutton G.G."/>
            <person name="Tao W."/>
            <person name="Teichmann S."/>
            <person name="Tobari Y.N."/>
            <person name="Tomimura Y."/>
            <person name="Tsolas J.M."/>
            <person name="Valente V.L."/>
            <person name="Venter E."/>
            <person name="Venter J.C."/>
            <person name="Vicario S."/>
            <person name="Vieira F.G."/>
            <person name="Vilella A.J."/>
            <person name="Villasante A."/>
            <person name="Walenz B."/>
            <person name="Wang J."/>
            <person name="Wasserman M."/>
            <person name="Watts T."/>
            <person name="Wilson D."/>
            <person name="Wilson R.K."/>
            <person name="Wing R.A."/>
            <person name="Wolfner M.F."/>
            <person name="Wong A."/>
            <person name="Wong G.K."/>
            <person name="Wu C.I."/>
            <person name="Wu G."/>
            <person name="Yamamoto D."/>
            <person name="Yang H.P."/>
            <person name="Yang S.P."/>
            <person name="Yorke J.A."/>
            <person name="Yoshida K."/>
            <person name="Zdobnov E."/>
            <person name="Zhang P."/>
            <person name="Zhang Y."/>
            <person name="Zimin A.V."/>
            <person name="Baldwin J."/>
            <person name="Abdouelleil A."/>
            <person name="Abdulkadir J."/>
            <person name="Abebe A."/>
            <person name="Abera B."/>
            <person name="Abreu J."/>
            <person name="Acer S.C."/>
            <person name="Aftuck L."/>
            <person name="Alexander A."/>
            <person name="An P."/>
            <person name="Anderson E."/>
            <person name="Anderson S."/>
            <person name="Arachi H."/>
            <person name="Azer M."/>
            <person name="Bachantsang P."/>
            <person name="Barry A."/>
            <person name="Bayul T."/>
            <person name="Berlin A."/>
            <person name="Bessette D."/>
            <person name="Bloom T."/>
            <person name="Blye J."/>
            <person name="Boguslavskiy L."/>
            <person name="Bonnet C."/>
            <person name="Boukhgalter B."/>
            <person name="Bourzgui I."/>
            <person name="Brown A."/>
            <person name="Cahill P."/>
            <person name="Channer S."/>
            <person name="Cheshatsang Y."/>
            <person name="Chuda L."/>
            <person name="Citroen M."/>
            <person name="Collymore A."/>
            <person name="Cooke P."/>
            <person name="Costello M."/>
            <person name="D'Aco K."/>
            <person name="Daza R."/>
            <person name="De Haan G."/>
            <person name="DeGray S."/>
            <person name="DeMaso C."/>
            <person name="Dhargay N."/>
            <person name="Dooley K."/>
            <person name="Dooley E."/>
            <person name="Doricent M."/>
            <person name="Dorje P."/>
            <person name="Dorjee K."/>
            <person name="Dupes A."/>
            <person name="Elong R."/>
            <person name="Falk J."/>
            <person name="Farina A."/>
            <person name="Faro S."/>
            <person name="Ferguson D."/>
            <person name="Fisher S."/>
            <person name="Foley C.D."/>
            <person name="Franke A."/>
            <person name="Friedrich D."/>
            <person name="Gadbois L."/>
            <person name="Gearin G."/>
            <person name="Gearin C.R."/>
            <person name="Giannoukos G."/>
            <person name="Goode T."/>
            <person name="Graham J."/>
            <person name="Grandbois E."/>
            <person name="Grewal S."/>
            <person name="Gyaltsen K."/>
            <person name="Hafez N."/>
            <person name="Hagos B."/>
            <person name="Hall J."/>
            <person name="Henson C."/>
            <person name="Hollinger A."/>
            <person name="Honan T."/>
            <person name="Huard M.D."/>
            <person name="Hughes L."/>
            <person name="Hurhula B."/>
            <person name="Husby M.E."/>
            <person name="Kamat A."/>
            <person name="Kanga B."/>
            <person name="Kashin S."/>
            <person name="Khazanovich D."/>
            <person name="Kisner P."/>
            <person name="Lance K."/>
            <person name="Lara M."/>
            <person name="Lee W."/>
            <person name="Lennon N."/>
            <person name="Letendre F."/>
            <person name="LeVine R."/>
            <person name="Lipovsky A."/>
            <person name="Liu X."/>
            <person name="Liu J."/>
            <person name="Liu S."/>
            <person name="Lokyitsang T."/>
            <person name="Lokyitsang Y."/>
            <person name="Lubonja R."/>
            <person name="Lui A."/>
            <person name="MacDonald P."/>
            <person name="Magnisalis V."/>
            <person name="Maru K."/>
            <person name="Matthews C."/>
            <person name="McCusker W."/>
            <person name="McDonough S."/>
            <person name="Mehta T."/>
            <person name="Meldrim J."/>
            <person name="Meneus L."/>
            <person name="Mihai O."/>
            <person name="Mihalev A."/>
            <person name="Mihova T."/>
            <person name="Mittelman R."/>
            <person name="Mlenga V."/>
            <person name="Montmayeur A."/>
            <person name="Mulrain L."/>
            <person name="Navidi A."/>
            <person name="Naylor J."/>
            <person name="Negash T."/>
            <person name="Nguyen T."/>
            <person name="Nguyen N."/>
            <person name="Nicol R."/>
            <person name="Norbu C."/>
            <person name="Norbu N."/>
            <person name="Novod N."/>
            <person name="O'Neill B."/>
            <person name="Osman S."/>
            <person name="Markiewicz E."/>
            <person name="Oyono O.L."/>
            <person name="Patti C."/>
            <person name="Phunkhang P."/>
            <person name="Pierre F."/>
            <person name="Priest M."/>
            <person name="Raghuraman S."/>
            <person name="Rege F."/>
            <person name="Reyes R."/>
            <person name="Rise C."/>
            <person name="Rogov P."/>
            <person name="Ross K."/>
            <person name="Ryan E."/>
            <person name="Settipalli S."/>
            <person name="Shea T."/>
            <person name="Sherpa N."/>
            <person name="Shi L."/>
            <person name="Shih D."/>
            <person name="Sparrow T."/>
            <person name="Spaulding J."/>
            <person name="Stalker J."/>
            <person name="Stange-Thomann N."/>
            <person name="Stavropoulos S."/>
            <person name="Stone C."/>
            <person name="Strader C."/>
            <person name="Tesfaye S."/>
            <person name="Thomson T."/>
            <person name="Thoulutsang Y."/>
            <person name="Thoulutsang D."/>
            <person name="Topham K."/>
            <person name="Topping I."/>
            <person name="Tsamla T."/>
            <person name="Vassiliev H."/>
            <person name="Vo A."/>
            <person name="Wangchuk T."/>
            <person name="Wangdi T."/>
            <person name="Weiand M."/>
            <person name="Wilkinson J."/>
            <person name="Wilson A."/>
            <person name="Yadav S."/>
            <person name="Young G."/>
            <person name="Yu Q."/>
            <person name="Zembek L."/>
            <person name="Zhong D."/>
            <person name="Zimmer A."/>
            <person name="Zwirko Z."/>
            <person name="Jaffe D.B."/>
            <person name="Alvarez P."/>
            <person name="Brockman W."/>
            <person name="Butler J."/>
            <person name="Chin C."/>
            <person name="Gnerre S."/>
            <person name="Grabherr M."/>
            <person name="Kleber M."/>
            <person name="Mauceli E."/>
            <person name="MacCallum I."/>
        </authorList>
    </citation>
    <scope>NUCLEOTIDE SEQUENCE [LARGE SCALE GENOMIC DNA]</scope>
    <source>
        <strain evidence="3">MSH-3 / Tucson 14011-0111.49</strain>
    </source>
</reference>
<accession>B4GQP9</accession>